<feature type="transmembrane region" description="Helical" evidence="2">
    <location>
        <begin position="424"/>
        <end position="445"/>
    </location>
</feature>
<feature type="transmembrane region" description="Helical" evidence="2">
    <location>
        <begin position="75"/>
        <end position="97"/>
    </location>
</feature>
<keyword evidence="3" id="KW-0808">Transferase</keyword>
<gene>
    <name evidence="3" type="ORF">ACFYXQ_08375</name>
</gene>
<dbReference type="Gene3D" id="3.30.565.10">
    <property type="entry name" value="Histidine kinase-like ATPase, C-terminal domain"/>
    <property type="match status" value="1"/>
</dbReference>
<feature type="transmembrane region" description="Helical" evidence="2">
    <location>
        <begin position="556"/>
        <end position="576"/>
    </location>
</feature>
<dbReference type="InterPro" id="IPR036890">
    <property type="entry name" value="HATPase_C_sf"/>
</dbReference>
<evidence type="ECO:0000256" key="2">
    <source>
        <dbReference type="SAM" id="Phobius"/>
    </source>
</evidence>
<protein>
    <submittedName>
        <fullName evidence="3">Sensor histidine kinase</fullName>
    </submittedName>
</protein>
<keyword evidence="2" id="KW-1133">Transmembrane helix</keyword>
<evidence type="ECO:0000313" key="4">
    <source>
        <dbReference type="Proteomes" id="UP001601992"/>
    </source>
</evidence>
<organism evidence="3 4">
    <name type="scientific">Nocardia jiangxiensis</name>
    <dbReference type="NCBI Taxonomy" id="282685"/>
    <lineage>
        <taxon>Bacteria</taxon>
        <taxon>Bacillati</taxon>
        <taxon>Actinomycetota</taxon>
        <taxon>Actinomycetes</taxon>
        <taxon>Mycobacteriales</taxon>
        <taxon>Nocardiaceae</taxon>
        <taxon>Nocardia</taxon>
    </lineage>
</organism>
<feature type="transmembrane region" description="Helical" evidence="2">
    <location>
        <begin position="118"/>
        <end position="140"/>
    </location>
</feature>
<keyword evidence="4" id="KW-1185">Reference proteome</keyword>
<proteinExistence type="predicted"/>
<feature type="transmembrane region" description="Helical" evidence="2">
    <location>
        <begin position="18"/>
        <end position="36"/>
    </location>
</feature>
<feature type="transmembrane region" description="Helical" evidence="2">
    <location>
        <begin position="481"/>
        <end position="502"/>
    </location>
</feature>
<feature type="transmembrane region" description="Helical" evidence="2">
    <location>
        <begin position="451"/>
        <end position="469"/>
    </location>
</feature>
<feature type="compositionally biased region" description="Basic and acidic residues" evidence="1">
    <location>
        <begin position="730"/>
        <end position="742"/>
    </location>
</feature>
<dbReference type="SUPFAM" id="SSF55874">
    <property type="entry name" value="ATPase domain of HSP90 chaperone/DNA topoisomerase II/histidine kinase"/>
    <property type="match status" value="1"/>
</dbReference>
<dbReference type="RefSeq" id="WP_387403005.1">
    <property type="nucleotide sequence ID" value="NZ_JBIAQY010000002.1"/>
</dbReference>
<dbReference type="EMBL" id="JBIAQY010000002">
    <property type="protein sequence ID" value="MFF3567788.1"/>
    <property type="molecule type" value="Genomic_DNA"/>
</dbReference>
<comment type="caution">
    <text evidence="3">The sequence shown here is derived from an EMBL/GenBank/DDBJ whole genome shotgun (WGS) entry which is preliminary data.</text>
</comment>
<keyword evidence="2" id="KW-0472">Membrane</keyword>
<dbReference type="GO" id="GO:0016301">
    <property type="term" value="F:kinase activity"/>
    <property type="evidence" value="ECO:0007669"/>
    <property type="project" value="UniProtKB-KW"/>
</dbReference>
<keyword evidence="3" id="KW-0418">Kinase</keyword>
<dbReference type="Proteomes" id="UP001601992">
    <property type="component" value="Unassembled WGS sequence"/>
</dbReference>
<evidence type="ECO:0000256" key="1">
    <source>
        <dbReference type="SAM" id="MobiDB-lite"/>
    </source>
</evidence>
<name>A0ABW6RWR3_9NOCA</name>
<reference evidence="3 4" key="1">
    <citation type="submission" date="2024-10" db="EMBL/GenBank/DDBJ databases">
        <title>The Natural Products Discovery Center: Release of the First 8490 Sequenced Strains for Exploring Actinobacteria Biosynthetic Diversity.</title>
        <authorList>
            <person name="Kalkreuter E."/>
            <person name="Kautsar S.A."/>
            <person name="Yang D."/>
            <person name="Bader C.D."/>
            <person name="Teijaro C.N."/>
            <person name="Fluegel L."/>
            <person name="Davis C.M."/>
            <person name="Simpson J.R."/>
            <person name="Lauterbach L."/>
            <person name="Steele A.D."/>
            <person name="Gui C."/>
            <person name="Meng S."/>
            <person name="Li G."/>
            <person name="Viehrig K."/>
            <person name="Ye F."/>
            <person name="Su P."/>
            <person name="Kiefer A.F."/>
            <person name="Nichols A."/>
            <person name="Cepeda A.J."/>
            <person name="Yan W."/>
            <person name="Fan B."/>
            <person name="Jiang Y."/>
            <person name="Adhikari A."/>
            <person name="Zheng C.-J."/>
            <person name="Schuster L."/>
            <person name="Cowan T.M."/>
            <person name="Smanski M.J."/>
            <person name="Chevrette M.G."/>
            <person name="De Carvalho L.P.S."/>
            <person name="Shen B."/>
        </authorList>
    </citation>
    <scope>NUCLEOTIDE SEQUENCE [LARGE SCALE GENOMIC DNA]</scope>
    <source>
        <strain evidence="3 4">NPDC002593</strain>
    </source>
</reference>
<evidence type="ECO:0000313" key="3">
    <source>
        <dbReference type="EMBL" id="MFF3567788.1"/>
    </source>
</evidence>
<feature type="region of interest" description="Disordered" evidence="1">
    <location>
        <begin position="729"/>
        <end position="749"/>
    </location>
</feature>
<accession>A0ABW6RWR3</accession>
<keyword evidence="2" id="KW-0812">Transmembrane</keyword>
<feature type="transmembrane region" description="Helical" evidence="2">
    <location>
        <begin position="514"/>
        <end position="544"/>
    </location>
</feature>
<feature type="transmembrane region" description="Helical" evidence="2">
    <location>
        <begin position="48"/>
        <end position="69"/>
    </location>
</feature>
<sequence>MIAMVGGHVAIADRFRRLAGRIVAVGYLMGLILVVPDMGDQARMAATWWTPFAVALAFGPGLAMGALSFHSDSVWMRRAAVLAAMGYPVATGTWLIAWRHIPLHADQWLADVPALAGLSAAVVWPVWASLLTLVVAATTATVVNYTGRAPEVNVPFVPDLLYACGYSALFVAALLMFIRTGRQLQTIQTETFRGAASAAAMRGRADERARFAALTHDWVMSTLLAAARGSERDTVRRLASRTLNYLDDLEHPFGRVLDAPDTAARLRAAITYIDPKLPITVEVVTDAQRWAFPAAAVSVTAAAAGEAVRNSLLHAGAGAYRHVWIHVGDNGFHVIVTDDGVGFDTAADRPDRLGITLSIRARMRQLGGGSAAITSRPGAGTTVRLDWSGPLIDRRAAVNEYGGPVARSLAPLSMRTLLGMRTPAARVLVGCYLLAYTASIATTPALLSDPWPTLACVVLTVAATAAVLLMPGAPPSLGVSLAILVAGGPAQFAIVSAVGSLWQDTTAQEWSLGAAGAVCTFMCLRGRVALGWLAMVLVFAEFAFRAGLPAGGTHGFTVPFLYLAPLVAATFFHRIIRPVASTVLDLRADTLHRVSVEAAEAAAIAERDRQLHRLGGLTRPLLEQLAGAEPIDDVRNECALQEAELRDALRAPQLAHSPVVAAARAARSRGVEVLLYDEHGFDDVTEPVRRRLRTVAVTELDRARDGSVIVRIQRPGRLPLVTIVANGSDGTRRTELDRDARPLKRAVGA</sequence>
<feature type="transmembrane region" description="Helical" evidence="2">
    <location>
        <begin position="160"/>
        <end position="178"/>
    </location>
</feature>